<protein>
    <recommendedName>
        <fullName evidence="3">Polyketide synthase</fullName>
    </recommendedName>
</protein>
<evidence type="ECO:0000313" key="2">
    <source>
        <dbReference type="Proteomes" id="UP000078396"/>
    </source>
</evidence>
<dbReference type="STRING" id="912594.AWC12_17510"/>
<evidence type="ECO:0000313" key="1">
    <source>
        <dbReference type="EMBL" id="OAN28697.1"/>
    </source>
</evidence>
<dbReference type="RefSeq" id="WP_064285111.1">
    <property type="nucleotide sequence ID" value="NZ_LWCS01000076.1"/>
</dbReference>
<reference evidence="1 2" key="1">
    <citation type="submission" date="2016-04" db="EMBL/GenBank/DDBJ databases">
        <title>Draft Genome Sequences of Staphylococcus capitis Strain H36, S. capitis Strain H65, S. cohnii Strain H62, S. hominis Strain H69, Mycobacterium iranicum Strain H39, Plantibacter sp. Strain H53, Pseudomonas oryzihabitans Strain H72, and Microbacterium sp. Strain H83, isolated from residential settings.</title>
        <authorList>
            <person name="Lymperopoulou D."/>
            <person name="Adams R.I."/>
            <person name="Lindow S."/>
            <person name="Coil D.A."/>
            <person name="Jospin G."/>
            <person name="Eisen J.A."/>
        </authorList>
    </citation>
    <scope>NUCLEOTIDE SEQUENCE [LARGE SCALE GENOMIC DNA]</scope>
    <source>
        <strain evidence="1 2">H39</strain>
    </source>
</reference>
<dbReference type="Gene3D" id="3.30.559.30">
    <property type="entry name" value="Nonribosomal peptide synthetase, condensation domain"/>
    <property type="match status" value="1"/>
</dbReference>
<evidence type="ECO:0008006" key="3">
    <source>
        <dbReference type="Google" id="ProtNLM"/>
    </source>
</evidence>
<dbReference type="EMBL" id="LWCS01000076">
    <property type="protein sequence ID" value="OAN28697.1"/>
    <property type="molecule type" value="Genomic_DNA"/>
</dbReference>
<proteinExistence type="predicted"/>
<dbReference type="Proteomes" id="UP000078396">
    <property type="component" value="Unassembled WGS sequence"/>
</dbReference>
<sequence>MVAPYIADEVKQRPVYTAPVTLEVFDHPTIDTLPTQLEKFGTSPSSELTEELDAAAEWLGVQVEEILLAALGRTLGRTRGEGTVAVDVTGGHRWLSHPVTLICSDAQPMGPTEMLQGAHSALAGAPGRDSAQSELLLNVAAAELLDVPAGRALELRVQRVEGLLQIDWFYDASRFDAYSIEELAEQFPLAVIEITSDAAAPL</sequence>
<dbReference type="eggNOG" id="COG1020">
    <property type="taxonomic scope" value="Bacteria"/>
</dbReference>
<dbReference type="AlphaFoldDB" id="A0A178LE41"/>
<accession>A0A178LE41</accession>
<name>A0A178LE41_MYCIR</name>
<comment type="caution">
    <text evidence="1">The sequence shown here is derived from an EMBL/GenBank/DDBJ whole genome shotgun (WGS) entry which is preliminary data.</text>
</comment>
<gene>
    <name evidence="1" type="ORF">A4X20_10195</name>
</gene>
<organism evidence="1 2">
    <name type="scientific">Mycolicibacterium iranicum</name>
    <name type="common">Mycobacterium iranicum</name>
    <dbReference type="NCBI Taxonomy" id="912594"/>
    <lineage>
        <taxon>Bacteria</taxon>
        <taxon>Bacillati</taxon>
        <taxon>Actinomycetota</taxon>
        <taxon>Actinomycetes</taxon>
        <taxon>Mycobacteriales</taxon>
        <taxon>Mycobacteriaceae</taxon>
        <taxon>Mycolicibacterium</taxon>
    </lineage>
</organism>
<dbReference type="OrthoDB" id="4710915at2"/>
<dbReference type="SUPFAM" id="SSF52777">
    <property type="entry name" value="CoA-dependent acyltransferases"/>
    <property type="match status" value="1"/>
</dbReference>